<proteinExistence type="predicted"/>
<accession>A0A345DM75</accession>
<name>A0A345DM75_9MOLU</name>
<dbReference type="EMBL" id="CP031088">
    <property type="protein sequence ID" value="AXF95313.1"/>
    <property type="molecule type" value="Genomic_DNA"/>
</dbReference>
<sequence length="105" mass="11656">MKKILAILGAISFSAIGASHAIACNAMHENEIKSLQNQLSTLKGKINNLKNISEKEKEQLKFALIELENQLQTLTSHGIKSMSKTELDLLKTAISFLEEQFNKLS</sequence>
<dbReference type="AlphaFoldDB" id="A0A345DM75"/>
<evidence type="ECO:0000313" key="3">
    <source>
        <dbReference type="EMBL" id="AXF95313.1"/>
    </source>
</evidence>
<gene>
    <name evidence="3" type="ORF">SDAV_00319</name>
</gene>
<reference evidence="4" key="1">
    <citation type="submission" date="2018-07" db="EMBL/GenBank/DDBJ databases">
        <title>Complete Genome Sequence of Spiroplasma phoeniceum.</title>
        <authorList>
            <person name="Davis R.E."/>
            <person name="Shao J.Y."/>
            <person name="Zhao Y."/>
            <person name="Silver A."/>
            <person name="Stump z."/>
            <person name="Gasparich G."/>
        </authorList>
    </citation>
    <scope>NUCLEOTIDE SEQUENCE [LARGE SCALE GENOMIC DNA]</scope>
    <source>
        <strain evidence="4">P40</strain>
    </source>
</reference>
<evidence type="ECO:0000256" key="1">
    <source>
        <dbReference type="SAM" id="Coils"/>
    </source>
</evidence>
<feature type="chain" id="PRO_5016649819" description="Lipoprotein" evidence="2">
    <location>
        <begin position="24"/>
        <end position="105"/>
    </location>
</feature>
<dbReference type="Proteomes" id="UP000253689">
    <property type="component" value="Chromosome"/>
</dbReference>
<evidence type="ECO:0000256" key="2">
    <source>
        <dbReference type="SAM" id="SignalP"/>
    </source>
</evidence>
<keyword evidence="2" id="KW-0732">Signal</keyword>
<evidence type="ECO:0000313" key="4">
    <source>
        <dbReference type="Proteomes" id="UP000253689"/>
    </source>
</evidence>
<protein>
    <recommendedName>
        <fullName evidence="5">Lipoprotein</fullName>
    </recommendedName>
</protein>
<keyword evidence="4" id="KW-1185">Reference proteome</keyword>
<evidence type="ECO:0008006" key="5">
    <source>
        <dbReference type="Google" id="ProtNLM"/>
    </source>
</evidence>
<feature type="coiled-coil region" evidence="1">
    <location>
        <begin position="25"/>
        <end position="77"/>
    </location>
</feature>
<feature type="signal peptide" evidence="2">
    <location>
        <begin position="1"/>
        <end position="23"/>
    </location>
</feature>
<dbReference type="InterPro" id="IPR054816">
    <property type="entry name" value="Lipoprotein_mollicutes-type_CS"/>
</dbReference>
<dbReference type="RefSeq" id="WP_114564280.1">
    <property type="nucleotide sequence ID" value="NZ_CP031088.1"/>
</dbReference>
<organism evidence="3 4">
    <name type="scientific">Spiroplasma phoeniceum P40</name>
    <dbReference type="NCBI Taxonomy" id="1276259"/>
    <lineage>
        <taxon>Bacteria</taxon>
        <taxon>Bacillati</taxon>
        <taxon>Mycoplasmatota</taxon>
        <taxon>Mollicutes</taxon>
        <taxon>Entomoplasmatales</taxon>
        <taxon>Spiroplasmataceae</taxon>
        <taxon>Spiroplasma</taxon>
    </lineage>
</organism>
<keyword evidence="1" id="KW-0175">Coiled coil</keyword>
<dbReference type="KEGG" id="sphh:SDAV_00319"/>
<dbReference type="NCBIfam" id="NF038029">
    <property type="entry name" value="LP_plasma"/>
    <property type="match status" value="1"/>
</dbReference>